<dbReference type="OrthoDB" id="3258416at2759"/>
<keyword evidence="3" id="KW-1185">Reference proteome</keyword>
<sequence length="401" mass="45546">MIVFFFAKYCIIQKDDENKFLIHLRIMAATKSNKNVTNTKLWSALFFIICDWQFHVSKLYVFKLTEKRPDIIGCKNPPNDKIETIKFIFGDILNPQKLLTVFGKEQLSSVKKRELQSLAKKHGLKDTEPSANIVQKLLAVFEKEEEYKNDEIQENKKEEKEGAEHDECGAVSKEAKNDALKSPFSALDAGGSKSNCLVSSDQGYVSSCRVESTPATKDAYPIERDYNAQVEDEQTKITVLFFFVRKGKGVREKTGFFGEIHKNWLCGTTQPKVKRPREDSQKSNVKMPGAAADVAHEENRRPLPNCLLFFVVQKKKVFSKSFCFVIFVKLRTHFIGGEKKETFNLFFMLLLDACEDDEGDIGAEERPCPNLTAQRPETLEGTIKTTEGLALLITFVLLANK</sequence>
<name>X6NA47_RETFI</name>
<evidence type="ECO:0000313" key="2">
    <source>
        <dbReference type="EMBL" id="ETO22639.1"/>
    </source>
</evidence>
<dbReference type="EMBL" id="ASPP01010582">
    <property type="protein sequence ID" value="ETO22639.1"/>
    <property type="molecule type" value="Genomic_DNA"/>
</dbReference>
<gene>
    <name evidence="2" type="ORF">RFI_14558</name>
</gene>
<evidence type="ECO:0000256" key="1">
    <source>
        <dbReference type="SAM" id="MobiDB-lite"/>
    </source>
</evidence>
<organism evidence="2 3">
    <name type="scientific">Reticulomyxa filosa</name>
    <dbReference type="NCBI Taxonomy" id="46433"/>
    <lineage>
        <taxon>Eukaryota</taxon>
        <taxon>Sar</taxon>
        <taxon>Rhizaria</taxon>
        <taxon>Retaria</taxon>
        <taxon>Foraminifera</taxon>
        <taxon>Monothalamids</taxon>
        <taxon>Reticulomyxidae</taxon>
        <taxon>Reticulomyxa</taxon>
    </lineage>
</organism>
<evidence type="ECO:0000313" key="3">
    <source>
        <dbReference type="Proteomes" id="UP000023152"/>
    </source>
</evidence>
<proteinExistence type="predicted"/>
<protein>
    <recommendedName>
        <fullName evidence="4">SAP domain-containing protein</fullName>
    </recommendedName>
</protein>
<dbReference type="AlphaFoldDB" id="X6NA47"/>
<reference evidence="2 3" key="1">
    <citation type="journal article" date="2013" name="Curr. Biol.">
        <title>The Genome of the Foraminiferan Reticulomyxa filosa.</title>
        <authorList>
            <person name="Glockner G."/>
            <person name="Hulsmann N."/>
            <person name="Schleicher M."/>
            <person name="Noegel A.A."/>
            <person name="Eichinger L."/>
            <person name="Gallinger C."/>
            <person name="Pawlowski J."/>
            <person name="Sierra R."/>
            <person name="Euteneuer U."/>
            <person name="Pillet L."/>
            <person name="Moustafa A."/>
            <person name="Platzer M."/>
            <person name="Groth M."/>
            <person name="Szafranski K."/>
            <person name="Schliwa M."/>
        </authorList>
    </citation>
    <scope>NUCLEOTIDE SEQUENCE [LARGE SCALE GENOMIC DNA]</scope>
</reference>
<dbReference type="Proteomes" id="UP000023152">
    <property type="component" value="Unassembled WGS sequence"/>
</dbReference>
<comment type="caution">
    <text evidence="2">The sequence shown here is derived from an EMBL/GenBank/DDBJ whole genome shotgun (WGS) entry which is preliminary data.</text>
</comment>
<feature type="region of interest" description="Disordered" evidence="1">
    <location>
        <begin position="149"/>
        <end position="168"/>
    </location>
</feature>
<accession>X6NA47</accession>
<evidence type="ECO:0008006" key="4">
    <source>
        <dbReference type="Google" id="ProtNLM"/>
    </source>
</evidence>